<feature type="non-terminal residue" evidence="1">
    <location>
        <position position="71"/>
    </location>
</feature>
<comment type="caution">
    <text evidence="1">The sequence shown here is derived from an EMBL/GenBank/DDBJ whole genome shotgun (WGS) entry which is preliminary data.</text>
</comment>
<protein>
    <submittedName>
        <fullName evidence="1">Uncharacterized protein</fullName>
    </submittedName>
</protein>
<dbReference type="EMBL" id="QNGE01005092">
    <property type="protein sequence ID" value="KAA3672285.1"/>
    <property type="molecule type" value="Genomic_DNA"/>
</dbReference>
<gene>
    <name evidence="1" type="ORF">DEA37_0010342</name>
</gene>
<accession>A0A5J4N9N4</accession>
<reference evidence="1 2" key="1">
    <citation type="journal article" date="2019" name="Gigascience">
        <title>Whole-genome sequence of the oriental lung fluke Paragonimus westermani.</title>
        <authorList>
            <person name="Oey H."/>
            <person name="Zakrzewski M."/>
            <person name="Narain K."/>
            <person name="Devi K.R."/>
            <person name="Agatsuma T."/>
            <person name="Nawaratna S."/>
            <person name="Gobert G.N."/>
            <person name="Jones M.K."/>
            <person name="Ragan M.A."/>
            <person name="McManus D.P."/>
            <person name="Krause L."/>
        </authorList>
    </citation>
    <scope>NUCLEOTIDE SEQUENCE [LARGE SCALE GENOMIC DNA]</scope>
    <source>
        <strain evidence="1 2">IND2009</strain>
    </source>
</reference>
<evidence type="ECO:0000313" key="2">
    <source>
        <dbReference type="Proteomes" id="UP000324629"/>
    </source>
</evidence>
<dbReference type="AlphaFoldDB" id="A0A5J4N9N4"/>
<keyword evidence="2" id="KW-1185">Reference proteome</keyword>
<sequence length="71" mass="8110">MYILCSRSSNIWGSSSMFVINTTCSISSHVFLPTVFLARATILNKTALFYLKLSFKLNIIYVQIYKPIRAL</sequence>
<name>A0A5J4N9N4_9TREM</name>
<organism evidence="1 2">
    <name type="scientific">Paragonimus westermani</name>
    <dbReference type="NCBI Taxonomy" id="34504"/>
    <lineage>
        <taxon>Eukaryota</taxon>
        <taxon>Metazoa</taxon>
        <taxon>Spiralia</taxon>
        <taxon>Lophotrochozoa</taxon>
        <taxon>Platyhelminthes</taxon>
        <taxon>Trematoda</taxon>
        <taxon>Digenea</taxon>
        <taxon>Plagiorchiida</taxon>
        <taxon>Troglotremata</taxon>
        <taxon>Troglotrematidae</taxon>
        <taxon>Paragonimus</taxon>
    </lineage>
</organism>
<proteinExistence type="predicted"/>
<evidence type="ECO:0000313" key="1">
    <source>
        <dbReference type="EMBL" id="KAA3672285.1"/>
    </source>
</evidence>
<dbReference type="Proteomes" id="UP000324629">
    <property type="component" value="Unassembled WGS sequence"/>
</dbReference>